<keyword evidence="1" id="KW-0812">Transmembrane</keyword>
<evidence type="ECO:0000256" key="1">
    <source>
        <dbReference type="SAM" id="Phobius"/>
    </source>
</evidence>
<dbReference type="EMBL" id="BDDD01006170">
    <property type="protein sequence ID" value="GAV90347.1"/>
    <property type="molecule type" value="Genomic_DNA"/>
</dbReference>
<name>A0A1Q3DCZ7_CEPFO</name>
<dbReference type="OrthoDB" id="1739873at2759"/>
<evidence type="ECO:0000313" key="3">
    <source>
        <dbReference type="Proteomes" id="UP000187406"/>
    </source>
</evidence>
<dbReference type="Proteomes" id="UP000187406">
    <property type="component" value="Unassembled WGS sequence"/>
</dbReference>
<feature type="non-terminal residue" evidence="2">
    <location>
        <position position="1"/>
    </location>
</feature>
<reference evidence="3" key="1">
    <citation type="submission" date="2016-04" db="EMBL/GenBank/DDBJ databases">
        <title>Cephalotus genome sequencing.</title>
        <authorList>
            <person name="Fukushima K."/>
            <person name="Hasebe M."/>
            <person name="Fang X."/>
        </authorList>
    </citation>
    <scope>NUCLEOTIDE SEQUENCE [LARGE SCALE GENOMIC DNA]</scope>
    <source>
        <strain evidence="3">cv. St1</strain>
    </source>
</reference>
<accession>A0A1Q3DCZ7</accession>
<comment type="caution">
    <text evidence="2">The sequence shown here is derived from an EMBL/GenBank/DDBJ whole genome shotgun (WGS) entry which is preliminary data.</text>
</comment>
<gene>
    <name evidence="2" type="ORF">CFOL_v3_33756</name>
</gene>
<dbReference type="AlphaFoldDB" id="A0A1Q3DCZ7"/>
<proteinExistence type="predicted"/>
<protein>
    <submittedName>
        <fullName evidence="2">Uncharacterized protein</fullName>
    </submittedName>
</protein>
<feature type="transmembrane region" description="Helical" evidence="1">
    <location>
        <begin position="213"/>
        <end position="236"/>
    </location>
</feature>
<sequence length="252" mass="28511">TMERPSREENKTDDKLQQQYMHLQQEWDSIKQAHPRPRILCRSLTYSNTSIDNTIQVLEYSPRNIMTFLQHKRSPLWKVGNNDLAVEEILRDRRAAIESGKLKGRRLFEAVEGVTEVGYGGREEVTGNWWHGLVQDSEVRSSVSCYESADENENCRINDGLFPVCFQHVSCSSTSSTSLCGDNVEKEVEEGDKVVAIMEEKRGACGCGERRRWVVVMVWLAIALIGGAVGIISMAMKNTDENMDQNVILVPT</sequence>
<keyword evidence="1" id="KW-0472">Membrane</keyword>
<evidence type="ECO:0000313" key="2">
    <source>
        <dbReference type="EMBL" id="GAV90347.1"/>
    </source>
</evidence>
<keyword evidence="3" id="KW-1185">Reference proteome</keyword>
<organism evidence="2 3">
    <name type="scientific">Cephalotus follicularis</name>
    <name type="common">Albany pitcher plant</name>
    <dbReference type="NCBI Taxonomy" id="3775"/>
    <lineage>
        <taxon>Eukaryota</taxon>
        <taxon>Viridiplantae</taxon>
        <taxon>Streptophyta</taxon>
        <taxon>Embryophyta</taxon>
        <taxon>Tracheophyta</taxon>
        <taxon>Spermatophyta</taxon>
        <taxon>Magnoliopsida</taxon>
        <taxon>eudicotyledons</taxon>
        <taxon>Gunneridae</taxon>
        <taxon>Pentapetalae</taxon>
        <taxon>rosids</taxon>
        <taxon>fabids</taxon>
        <taxon>Oxalidales</taxon>
        <taxon>Cephalotaceae</taxon>
        <taxon>Cephalotus</taxon>
    </lineage>
</organism>
<dbReference type="InParanoid" id="A0A1Q3DCZ7"/>
<keyword evidence="1" id="KW-1133">Transmembrane helix</keyword>